<name>A0A4S2CZF0_STEMA</name>
<evidence type="ECO:0000313" key="2">
    <source>
        <dbReference type="EMBL" id="TGY34419.1"/>
    </source>
</evidence>
<comment type="caution">
    <text evidence="2">The sequence shown here is derived from an EMBL/GenBank/DDBJ whole genome shotgun (WGS) entry which is preliminary data.</text>
</comment>
<evidence type="ECO:0000313" key="3">
    <source>
        <dbReference type="Proteomes" id="UP000306631"/>
    </source>
</evidence>
<reference evidence="2 3" key="1">
    <citation type="submission" date="2019-04" db="EMBL/GenBank/DDBJ databases">
        <title>Microbes associate with the intestines of laboratory mice.</title>
        <authorList>
            <person name="Navarre W."/>
            <person name="Wong E."/>
            <person name="Huang K."/>
            <person name="Tropini C."/>
            <person name="Ng K."/>
            <person name="Yu B."/>
        </authorList>
    </citation>
    <scope>NUCLEOTIDE SEQUENCE [LARGE SCALE GENOMIC DNA]</scope>
    <source>
        <strain evidence="2 3">NM62_B4-13</strain>
    </source>
</reference>
<protein>
    <submittedName>
        <fullName evidence="2">Transcriptional regulator</fullName>
    </submittedName>
</protein>
<dbReference type="OrthoDB" id="6895359at2"/>
<organism evidence="2 3">
    <name type="scientific">Stenotrophomonas maltophilia</name>
    <name type="common">Pseudomonas maltophilia</name>
    <name type="synonym">Xanthomonas maltophilia</name>
    <dbReference type="NCBI Taxonomy" id="40324"/>
    <lineage>
        <taxon>Bacteria</taxon>
        <taxon>Pseudomonadati</taxon>
        <taxon>Pseudomonadota</taxon>
        <taxon>Gammaproteobacteria</taxon>
        <taxon>Lysobacterales</taxon>
        <taxon>Lysobacteraceae</taxon>
        <taxon>Stenotrophomonas</taxon>
        <taxon>Stenotrophomonas maltophilia group</taxon>
    </lineage>
</organism>
<dbReference type="Proteomes" id="UP000306631">
    <property type="component" value="Unassembled WGS sequence"/>
</dbReference>
<feature type="domain" description="Zinc finger Ogr/Delta-type" evidence="1">
    <location>
        <begin position="11"/>
        <end position="57"/>
    </location>
</feature>
<gene>
    <name evidence="2" type="ORF">E5352_08160</name>
</gene>
<accession>A0A4S2CZF0</accession>
<dbReference type="InterPro" id="IPR007684">
    <property type="entry name" value="Znf_Ogr/Delta"/>
</dbReference>
<evidence type="ECO:0000259" key="1">
    <source>
        <dbReference type="Pfam" id="PF04606"/>
    </source>
</evidence>
<dbReference type="RefSeq" id="WP_136004449.1">
    <property type="nucleotide sequence ID" value="NZ_SRYW01000006.1"/>
</dbReference>
<proteinExistence type="predicted"/>
<dbReference type="EMBL" id="SRYW01000006">
    <property type="protein sequence ID" value="TGY34419.1"/>
    <property type="molecule type" value="Genomic_DNA"/>
</dbReference>
<dbReference type="Pfam" id="PF04606">
    <property type="entry name" value="Ogr_Delta"/>
    <property type="match status" value="1"/>
</dbReference>
<dbReference type="AlphaFoldDB" id="A0A4S2CZF0"/>
<sequence length="106" mass="11766">MSAEQSRAFLRCPHCESAAIVRTSCSHNKLLRESLLQCKNVVCGHTFSAYTEIVKTISPSSCPRDDVDLPMCSLKEREAYKIRAKENQSAYAAVTAARAAKRRKSS</sequence>